<feature type="transmembrane region" description="Helical" evidence="1">
    <location>
        <begin position="58"/>
        <end position="79"/>
    </location>
</feature>
<organism evidence="2 3">
    <name type="scientific">Phocicoccus pinnipedialis</name>
    <dbReference type="NCBI Taxonomy" id="110845"/>
    <lineage>
        <taxon>Bacteria</taxon>
        <taxon>Bacillati</taxon>
        <taxon>Bacillota</taxon>
        <taxon>Bacilli</taxon>
        <taxon>Bacillales</taxon>
        <taxon>Salinicoccaceae</taxon>
        <taxon>Phocicoccus</taxon>
    </lineage>
</organism>
<dbReference type="Proteomes" id="UP000588186">
    <property type="component" value="Unassembled WGS sequence"/>
</dbReference>
<keyword evidence="1" id="KW-1133">Transmembrane helix</keyword>
<proteinExistence type="predicted"/>
<dbReference type="EMBL" id="CAJEWB010000010">
    <property type="protein sequence ID" value="CAD2075852.1"/>
    <property type="molecule type" value="Genomic_DNA"/>
</dbReference>
<keyword evidence="3" id="KW-1185">Reference proteome</keyword>
<accession>A0A6V7RFB6</accession>
<dbReference type="AlphaFoldDB" id="A0A6V7RFB6"/>
<keyword evidence="1" id="KW-0472">Membrane</keyword>
<evidence type="ECO:0000313" key="3">
    <source>
        <dbReference type="Proteomes" id="UP000588186"/>
    </source>
</evidence>
<evidence type="ECO:0008006" key="4">
    <source>
        <dbReference type="Google" id="ProtNLM"/>
    </source>
</evidence>
<dbReference type="InterPro" id="IPR020138">
    <property type="entry name" value="Uncharacterised_YqzF"/>
</dbReference>
<evidence type="ECO:0000256" key="1">
    <source>
        <dbReference type="SAM" id="Phobius"/>
    </source>
</evidence>
<reference evidence="2 3" key="1">
    <citation type="submission" date="2020-07" db="EMBL/GenBank/DDBJ databases">
        <authorList>
            <person name="Criscuolo A."/>
        </authorList>
    </citation>
    <scope>NUCLEOTIDE SEQUENCE [LARGE SCALE GENOMIC DNA]</scope>
    <source>
        <strain evidence="2">CIP107946</strain>
    </source>
</reference>
<protein>
    <recommendedName>
        <fullName evidence="4">DUF2627 domain-containing protein</fullName>
    </recommendedName>
</protein>
<feature type="transmembrane region" description="Helical" evidence="1">
    <location>
        <begin position="21"/>
        <end position="38"/>
    </location>
</feature>
<name>A0A6V7RFB6_9BACL</name>
<evidence type="ECO:0000313" key="2">
    <source>
        <dbReference type="EMBL" id="CAD2075852.1"/>
    </source>
</evidence>
<gene>
    <name evidence="2" type="ORF">JEOPIN946_01111</name>
</gene>
<dbReference type="Pfam" id="PF11118">
    <property type="entry name" value="DUF2627"/>
    <property type="match status" value="1"/>
</dbReference>
<keyword evidence="1" id="KW-0812">Transmembrane</keyword>
<sequence>MIARPYIQKITKICGDVLKKIIALLVLVIPALFAAYGIKLMRDAVFAIAIPPFSSVALQFVVGLILTVLGIWFVAGYILHREKKNKRAQERFMKEKNSSK</sequence>
<comment type="caution">
    <text evidence="2">The sequence shown here is derived from an EMBL/GenBank/DDBJ whole genome shotgun (WGS) entry which is preliminary data.</text>
</comment>